<protein>
    <submittedName>
        <fullName evidence="1">Uncharacterized protein</fullName>
    </submittedName>
</protein>
<dbReference type="EMBL" id="VDCV01000018">
    <property type="protein sequence ID" value="KAB5514775.1"/>
    <property type="molecule type" value="Genomic_DNA"/>
</dbReference>
<comment type="caution">
    <text evidence="1">The sequence shown here is derived from an EMBL/GenBank/DDBJ whole genome shotgun (WGS) entry which is preliminary data.</text>
</comment>
<gene>
    <name evidence="1" type="ORF">DKX38_028681</name>
</gene>
<sequence length="265" mass="29674">MERLIMGIWSIVILGNIHLREVICTSKGHVDDIEKYDELIGNSERQLKVLNEEKTEIEEFVFGLQASMEPTSNNSNCVLTKEEILVQIESRNHSAAAILCQCYRSLLLREPQNHLTEGIFGLVALLGTVGTSKLSRILAEFLGEDQMLAVVCRSKETVLLHNLFLVVFLPYTGELECGDPQRKLKLSDPTLQSGNVPSGFIRCQQEIQSLTQLPSTMEINDGEEEEFEFSRNYFLAKELAGSGARAASANIEPKHEKEINLDCMS</sequence>
<accession>A0A5N5JAZ5</accession>
<organism evidence="1 2">
    <name type="scientific">Salix brachista</name>
    <dbReference type="NCBI Taxonomy" id="2182728"/>
    <lineage>
        <taxon>Eukaryota</taxon>
        <taxon>Viridiplantae</taxon>
        <taxon>Streptophyta</taxon>
        <taxon>Embryophyta</taxon>
        <taxon>Tracheophyta</taxon>
        <taxon>Spermatophyta</taxon>
        <taxon>Magnoliopsida</taxon>
        <taxon>eudicotyledons</taxon>
        <taxon>Gunneridae</taxon>
        <taxon>Pentapetalae</taxon>
        <taxon>rosids</taxon>
        <taxon>fabids</taxon>
        <taxon>Malpighiales</taxon>
        <taxon>Salicaceae</taxon>
        <taxon>Saliceae</taxon>
        <taxon>Salix</taxon>
    </lineage>
</organism>
<evidence type="ECO:0000313" key="1">
    <source>
        <dbReference type="EMBL" id="KAB5514775.1"/>
    </source>
</evidence>
<dbReference type="PANTHER" id="PTHR33566">
    <property type="entry name" value="EN/SPM-LIKE TRANSPOSON-RELATED"/>
    <property type="match status" value="1"/>
</dbReference>
<evidence type="ECO:0000313" key="2">
    <source>
        <dbReference type="Proteomes" id="UP000326939"/>
    </source>
</evidence>
<keyword evidence="2" id="KW-1185">Reference proteome</keyword>
<dbReference type="Proteomes" id="UP000326939">
    <property type="component" value="Chromosome 18"/>
</dbReference>
<proteinExistence type="predicted"/>
<reference evidence="2" key="1">
    <citation type="journal article" date="2019" name="Gigascience">
        <title>De novo genome assembly of the endangered Acer yangbiense, a plant species with extremely small populations endemic to Yunnan Province, China.</title>
        <authorList>
            <person name="Yang J."/>
            <person name="Wariss H.M."/>
            <person name="Tao L."/>
            <person name="Zhang R."/>
            <person name="Yun Q."/>
            <person name="Hollingsworth P."/>
            <person name="Dao Z."/>
            <person name="Luo G."/>
            <person name="Guo H."/>
            <person name="Ma Y."/>
            <person name="Sun W."/>
        </authorList>
    </citation>
    <scope>NUCLEOTIDE SEQUENCE [LARGE SCALE GENOMIC DNA]</scope>
    <source>
        <strain evidence="2">cv. br00</strain>
    </source>
</reference>
<dbReference type="PANTHER" id="PTHR33566:SF1">
    <property type="entry name" value="EN_SPM-LIKE TRANSPOSON-RELATED"/>
    <property type="match status" value="1"/>
</dbReference>
<dbReference type="AlphaFoldDB" id="A0A5N5JAZ5"/>
<name>A0A5N5JAZ5_9ROSI</name>